<gene>
    <name evidence="3" type="ORF">SAMN05216377_11145</name>
</gene>
<dbReference type="FunFam" id="3.40.50.720:FF:000173">
    <property type="entry name" value="3-oxoacyl-[acyl-carrier protein] reductase"/>
    <property type="match status" value="1"/>
</dbReference>
<dbReference type="GO" id="GO:0016616">
    <property type="term" value="F:oxidoreductase activity, acting on the CH-OH group of donors, NAD or NADP as acceptor"/>
    <property type="evidence" value="ECO:0007669"/>
    <property type="project" value="TreeGrafter"/>
</dbReference>
<dbReference type="InterPro" id="IPR002347">
    <property type="entry name" value="SDR_fam"/>
</dbReference>
<organism evidence="3 4">
    <name type="scientific">Pseudonocardia oroxyli</name>
    <dbReference type="NCBI Taxonomy" id="366584"/>
    <lineage>
        <taxon>Bacteria</taxon>
        <taxon>Bacillati</taxon>
        <taxon>Actinomycetota</taxon>
        <taxon>Actinomycetes</taxon>
        <taxon>Pseudonocardiales</taxon>
        <taxon>Pseudonocardiaceae</taxon>
        <taxon>Pseudonocardia</taxon>
    </lineage>
</organism>
<keyword evidence="4" id="KW-1185">Reference proteome</keyword>
<evidence type="ECO:0000313" key="3">
    <source>
        <dbReference type="EMBL" id="SDG35256.1"/>
    </source>
</evidence>
<keyword evidence="2" id="KW-0560">Oxidoreductase</keyword>
<dbReference type="PANTHER" id="PTHR42760:SF40">
    <property type="entry name" value="3-OXOACYL-[ACYL-CARRIER-PROTEIN] REDUCTASE, CHLOROPLASTIC"/>
    <property type="match status" value="1"/>
</dbReference>
<dbReference type="Gene3D" id="3.40.50.720">
    <property type="entry name" value="NAD(P)-binding Rossmann-like Domain"/>
    <property type="match status" value="1"/>
</dbReference>
<reference evidence="3 4" key="1">
    <citation type="submission" date="2016-10" db="EMBL/GenBank/DDBJ databases">
        <authorList>
            <person name="de Groot N.N."/>
        </authorList>
    </citation>
    <scope>NUCLEOTIDE SEQUENCE [LARGE SCALE GENOMIC DNA]</scope>
    <source>
        <strain evidence="3 4">CGMCC 4.3143</strain>
    </source>
</reference>
<dbReference type="PANTHER" id="PTHR42760">
    <property type="entry name" value="SHORT-CHAIN DEHYDROGENASES/REDUCTASES FAMILY MEMBER"/>
    <property type="match status" value="1"/>
</dbReference>
<dbReference type="PRINTS" id="PR00081">
    <property type="entry name" value="GDHRDH"/>
</dbReference>
<evidence type="ECO:0000256" key="1">
    <source>
        <dbReference type="ARBA" id="ARBA00006484"/>
    </source>
</evidence>
<dbReference type="Pfam" id="PF13561">
    <property type="entry name" value="adh_short_C2"/>
    <property type="match status" value="1"/>
</dbReference>
<dbReference type="PRINTS" id="PR00080">
    <property type="entry name" value="SDRFAMILY"/>
</dbReference>
<proteinExistence type="inferred from homology"/>
<dbReference type="RefSeq" id="WP_093085845.1">
    <property type="nucleotide sequence ID" value="NZ_FNBE01000011.1"/>
</dbReference>
<evidence type="ECO:0000313" key="4">
    <source>
        <dbReference type="Proteomes" id="UP000198967"/>
    </source>
</evidence>
<accession>A0A1G7TIU9</accession>
<dbReference type="STRING" id="366584.SAMN05216377_11145"/>
<name>A0A1G7TIU9_PSEOR</name>
<dbReference type="SUPFAM" id="SSF51735">
    <property type="entry name" value="NAD(P)-binding Rossmann-fold domains"/>
    <property type="match status" value="1"/>
</dbReference>
<dbReference type="OrthoDB" id="9809287at2"/>
<dbReference type="GO" id="GO:0030497">
    <property type="term" value="P:fatty acid elongation"/>
    <property type="evidence" value="ECO:0007669"/>
    <property type="project" value="TreeGrafter"/>
</dbReference>
<dbReference type="InterPro" id="IPR036291">
    <property type="entry name" value="NAD(P)-bd_dom_sf"/>
</dbReference>
<sequence>MTGRLDGRTALITGAGGGLGGAIARLFAREGATVGVNDIDAEAAEKVAAECRATSPDSLAVPFDVSDSAAVNTAFAELGSRWGRIDILVNNAGVSATADPGVSAESILDPIRRPITDITDEHWRRMIGVHLDGTFFCTRAAAATMVPRGSGSIVCITSIAQLTGHGAAHYSAAKGGIMAMVRSLARSLGPHGVRINAVAPGSIDAGMATRYPLERRQKALASIPLGRLGAADDIAYAVLHFASDESAYSTGQWLSPNGGIFIS</sequence>
<dbReference type="AlphaFoldDB" id="A0A1G7TIU9"/>
<comment type="similarity">
    <text evidence="1">Belongs to the short-chain dehydrogenases/reductases (SDR) family.</text>
</comment>
<dbReference type="EMBL" id="FNBE01000011">
    <property type="protein sequence ID" value="SDG35256.1"/>
    <property type="molecule type" value="Genomic_DNA"/>
</dbReference>
<dbReference type="Proteomes" id="UP000198967">
    <property type="component" value="Unassembled WGS sequence"/>
</dbReference>
<evidence type="ECO:0000256" key="2">
    <source>
        <dbReference type="ARBA" id="ARBA00023002"/>
    </source>
</evidence>
<protein>
    <submittedName>
        <fullName evidence="3">3-oxoacyl-[acyl-carrier protein] reductase</fullName>
    </submittedName>
</protein>